<name>W6K2H9_9MICO</name>
<proteinExistence type="predicted"/>
<dbReference type="Proteomes" id="UP000035763">
    <property type="component" value="Unassembled WGS sequence"/>
</dbReference>
<feature type="region of interest" description="Disordered" evidence="1">
    <location>
        <begin position="1"/>
        <end position="30"/>
    </location>
</feature>
<comment type="caution">
    <text evidence="2">The sequence shown here is derived from an EMBL/GenBank/DDBJ whole genome shotgun (WGS) entry which is preliminary data.</text>
</comment>
<dbReference type="EMBL" id="CAJA01000088">
    <property type="protein sequence ID" value="CCH72559.1"/>
    <property type="molecule type" value="Genomic_DNA"/>
</dbReference>
<evidence type="ECO:0000256" key="1">
    <source>
        <dbReference type="SAM" id="MobiDB-lite"/>
    </source>
</evidence>
<dbReference type="AlphaFoldDB" id="W6K2H9"/>
<evidence type="ECO:0000313" key="2">
    <source>
        <dbReference type="EMBL" id="CCH72559.1"/>
    </source>
</evidence>
<protein>
    <submittedName>
        <fullName evidence="2">Uncharacterized protein</fullName>
    </submittedName>
</protein>
<gene>
    <name evidence="2" type="ORF">BN11_1780004</name>
</gene>
<reference evidence="2 3" key="1">
    <citation type="journal article" date="2013" name="ISME J.">
        <title>A metabolic model for members of the genus Tetrasphaera involved in enhanced biological phosphorus removal.</title>
        <authorList>
            <person name="Kristiansen R."/>
            <person name="Nguyen H.T.T."/>
            <person name="Saunders A.M."/>
            <person name="Nielsen J.L."/>
            <person name="Wimmer R."/>
            <person name="Le V.Q."/>
            <person name="McIlroy S.J."/>
            <person name="Petrovski S."/>
            <person name="Seviour R.J."/>
            <person name="Calteau A."/>
            <person name="Nielsen K.L."/>
            <person name="Nielsen P.H."/>
        </authorList>
    </citation>
    <scope>NUCLEOTIDE SEQUENCE [LARGE SCALE GENOMIC DNA]</scope>
    <source>
        <strain evidence="2 3">Ben110</strain>
    </source>
</reference>
<keyword evidence="3" id="KW-1185">Reference proteome</keyword>
<organism evidence="2 3">
    <name type="scientific">Nostocoides australiense Ben110</name>
    <dbReference type="NCBI Taxonomy" id="1193182"/>
    <lineage>
        <taxon>Bacteria</taxon>
        <taxon>Bacillati</taxon>
        <taxon>Actinomycetota</taxon>
        <taxon>Actinomycetes</taxon>
        <taxon>Micrococcales</taxon>
        <taxon>Intrasporangiaceae</taxon>
        <taxon>Nostocoides</taxon>
    </lineage>
</organism>
<accession>W6K2H9</accession>
<sequence>MPRLTSCASRNSSAPGSPRSVSAPAATRSSHATRCWIERYAVAGDNILQWMLPFVTARDGVLVWSAPCLASGVERA</sequence>
<feature type="compositionally biased region" description="Polar residues" evidence="1">
    <location>
        <begin position="1"/>
        <end position="15"/>
    </location>
</feature>
<evidence type="ECO:0000313" key="3">
    <source>
        <dbReference type="Proteomes" id="UP000035763"/>
    </source>
</evidence>